<dbReference type="Proteomes" id="UP000809337">
    <property type="component" value="Unassembled WGS sequence"/>
</dbReference>
<gene>
    <name evidence="1" type="ORF">JQX14_17605</name>
</gene>
<organism evidence="1 2">
    <name type="scientific">Pseudosulfitobacter pseudonitzschiae</name>
    <dbReference type="NCBI Taxonomy" id="1402135"/>
    <lineage>
        <taxon>Bacteria</taxon>
        <taxon>Pseudomonadati</taxon>
        <taxon>Pseudomonadota</taxon>
        <taxon>Alphaproteobacteria</taxon>
        <taxon>Rhodobacterales</taxon>
        <taxon>Roseobacteraceae</taxon>
        <taxon>Pseudosulfitobacter</taxon>
    </lineage>
</organism>
<dbReference type="Gene3D" id="4.10.410.40">
    <property type="match status" value="1"/>
</dbReference>
<evidence type="ECO:0000313" key="2">
    <source>
        <dbReference type="Proteomes" id="UP000809337"/>
    </source>
</evidence>
<dbReference type="InterPro" id="IPR014918">
    <property type="entry name" value="Phage_tail_3"/>
</dbReference>
<name>A0A9Q2NQG2_9RHOB</name>
<evidence type="ECO:0000313" key="1">
    <source>
        <dbReference type="EMBL" id="MBM2356375.1"/>
    </source>
</evidence>
<dbReference type="AlphaFoldDB" id="A0A9Q2NQG2"/>
<dbReference type="EMBL" id="JAFBWN010000015">
    <property type="protein sequence ID" value="MBM2356375.1"/>
    <property type="molecule type" value="Genomic_DNA"/>
</dbReference>
<dbReference type="Pfam" id="PF08813">
    <property type="entry name" value="Phage_tail_3"/>
    <property type="match status" value="1"/>
</dbReference>
<comment type="caution">
    <text evidence="1">The sequence shown here is derived from an EMBL/GenBank/DDBJ whole genome shotgun (WGS) entry which is preliminary data.</text>
</comment>
<dbReference type="RefSeq" id="WP_231035260.1">
    <property type="nucleotide sequence ID" value="NZ_JAJNGX010000015.1"/>
</dbReference>
<accession>A0A9Q2NQG2</accession>
<reference evidence="1" key="1">
    <citation type="submission" date="2021-01" db="EMBL/GenBank/DDBJ databases">
        <title>Diatom-associated Roseobacters Show Island Model of Population Structure.</title>
        <authorList>
            <person name="Qu L."/>
            <person name="Feng X."/>
            <person name="Chen Y."/>
            <person name="Li L."/>
            <person name="Wang X."/>
            <person name="Hu Z."/>
            <person name="Wang H."/>
            <person name="Luo H."/>
        </authorList>
    </citation>
    <scope>NUCLEOTIDE SEQUENCE</scope>
    <source>
        <strain evidence="1">SM26-45</strain>
    </source>
</reference>
<protein>
    <recommendedName>
        <fullName evidence="3">Phage tail protein</fullName>
    </recommendedName>
</protein>
<proteinExistence type="predicted"/>
<sequence length="147" mass="15364">MSTTEGLGGFISASAAAPATFDDTGYAALDWDEVTEVTEIPENGPEHATVTHTPLKTGIVNKFHGELNYGSMALPMAHDAADAGQIILKAALAAKTEISFRLTYSDGAIEYYRGKVMSFKKGISIGSVVPATSMIELTSAPVEVAAP</sequence>
<evidence type="ECO:0008006" key="3">
    <source>
        <dbReference type="Google" id="ProtNLM"/>
    </source>
</evidence>